<evidence type="ECO:0000256" key="4">
    <source>
        <dbReference type="RuleBase" id="RU003719"/>
    </source>
</evidence>
<keyword evidence="3" id="KW-0520">NAD</keyword>
<dbReference type="InterPro" id="IPR006139">
    <property type="entry name" value="D-isomer_2_OHA_DH_cat_dom"/>
</dbReference>
<dbReference type="SUPFAM" id="SSF52283">
    <property type="entry name" value="Formate/glycerate dehydrogenase catalytic domain-like"/>
    <property type="match status" value="1"/>
</dbReference>
<feature type="domain" description="D-isomer specific 2-hydroxyacid dehydrogenase catalytic" evidence="5">
    <location>
        <begin position="20"/>
        <end position="314"/>
    </location>
</feature>
<evidence type="ECO:0000313" key="7">
    <source>
        <dbReference type="EMBL" id="MBZ5752274.1"/>
    </source>
</evidence>
<evidence type="ECO:0000259" key="6">
    <source>
        <dbReference type="Pfam" id="PF02826"/>
    </source>
</evidence>
<keyword evidence="8" id="KW-1185">Reference proteome</keyword>
<name>A0ABS7UWG7_9BACI</name>
<dbReference type="CDD" id="cd12169">
    <property type="entry name" value="PGDH_like_1"/>
    <property type="match status" value="1"/>
</dbReference>
<dbReference type="Pfam" id="PF02826">
    <property type="entry name" value="2-Hacid_dh_C"/>
    <property type="match status" value="1"/>
</dbReference>
<comment type="caution">
    <text evidence="7">The sequence shown here is derived from an EMBL/GenBank/DDBJ whole genome shotgun (WGS) entry which is preliminary data.</text>
</comment>
<sequence length="319" mass="35803">MKLRCAILDDYQNVALEMVDWNSISDKVEFNTFNQHFDNEDELVSVINKYDIIVIMRERTSFRESLLSRLPRLKLLVTTGMRNSSIDLDAATSQGVIVCGTVSHIEPTSELTWALILGLSRNIVHEYNAIRENGPWQSSVGIDLYGKKLGLLGLGKIGSRVARIGQAFGMEVVAWSQNMTKERADEIGVRLAATKEELLSISDFVSIHLVLSERTRGLVGEAELKQMKATAYLINTSRAAIVDQEALIETIQNRWIAGAGIDVFENEPLPQDDVFRSLPNILTTPHLGYVSQRNYQTFYQQAVEDIQAFLSGMPIRKLN</sequence>
<dbReference type="RefSeq" id="WP_224140735.1">
    <property type="nucleotide sequence ID" value="NZ_JAIQUM010000050.1"/>
</dbReference>
<dbReference type="InterPro" id="IPR050857">
    <property type="entry name" value="D-2-hydroxyacid_DH"/>
</dbReference>
<protein>
    <submittedName>
        <fullName evidence="7">D-2-hydroxyacid dehydrogenase family protein</fullName>
    </submittedName>
</protein>
<gene>
    <name evidence="7" type="ORF">K9V48_18955</name>
</gene>
<evidence type="ECO:0000259" key="5">
    <source>
        <dbReference type="Pfam" id="PF00389"/>
    </source>
</evidence>
<dbReference type="PANTHER" id="PTHR42789">
    <property type="entry name" value="D-ISOMER SPECIFIC 2-HYDROXYACID DEHYDROGENASE FAMILY PROTEIN (AFU_ORTHOLOGUE AFUA_6G10090)"/>
    <property type="match status" value="1"/>
</dbReference>
<reference evidence="7" key="1">
    <citation type="submission" date="2024-05" db="EMBL/GenBank/DDBJ databases">
        <title>Metabacillus sp. nov., isolated from the rhizosphere soil of tomato plants.</title>
        <authorList>
            <person name="Ma R."/>
        </authorList>
    </citation>
    <scope>NUCLEOTIDE SEQUENCE</scope>
    <source>
        <strain evidence="7">DBTR6</strain>
    </source>
</reference>
<keyword evidence="2 4" id="KW-0560">Oxidoreductase</keyword>
<evidence type="ECO:0000313" key="8">
    <source>
        <dbReference type="Proteomes" id="UP001165287"/>
    </source>
</evidence>
<dbReference type="PANTHER" id="PTHR42789:SF1">
    <property type="entry name" value="D-ISOMER SPECIFIC 2-HYDROXYACID DEHYDROGENASE FAMILY PROTEIN (AFU_ORTHOLOGUE AFUA_6G10090)"/>
    <property type="match status" value="1"/>
</dbReference>
<dbReference type="InterPro" id="IPR006140">
    <property type="entry name" value="D-isomer_DH_NAD-bd"/>
</dbReference>
<evidence type="ECO:0000256" key="1">
    <source>
        <dbReference type="ARBA" id="ARBA00005854"/>
    </source>
</evidence>
<accession>A0ABS7UWG7</accession>
<feature type="domain" description="D-isomer specific 2-hydroxyacid dehydrogenase NAD-binding" evidence="6">
    <location>
        <begin position="114"/>
        <end position="288"/>
    </location>
</feature>
<proteinExistence type="inferred from homology"/>
<dbReference type="Pfam" id="PF00389">
    <property type="entry name" value="2-Hacid_dh"/>
    <property type="match status" value="1"/>
</dbReference>
<evidence type="ECO:0000256" key="2">
    <source>
        <dbReference type="ARBA" id="ARBA00023002"/>
    </source>
</evidence>
<dbReference type="EMBL" id="JAIQUM010000050">
    <property type="protein sequence ID" value="MBZ5752274.1"/>
    <property type="molecule type" value="Genomic_DNA"/>
</dbReference>
<dbReference type="SUPFAM" id="SSF51735">
    <property type="entry name" value="NAD(P)-binding Rossmann-fold domains"/>
    <property type="match status" value="1"/>
</dbReference>
<comment type="similarity">
    <text evidence="1 4">Belongs to the D-isomer specific 2-hydroxyacid dehydrogenase family.</text>
</comment>
<dbReference type="InterPro" id="IPR036291">
    <property type="entry name" value="NAD(P)-bd_dom_sf"/>
</dbReference>
<evidence type="ECO:0000256" key="3">
    <source>
        <dbReference type="ARBA" id="ARBA00023027"/>
    </source>
</evidence>
<dbReference type="Proteomes" id="UP001165287">
    <property type="component" value="Unassembled WGS sequence"/>
</dbReference>
<organism evidence="7 8">
    <name type="scientific">Metabacillus rhizolycopersici</name>
    <dbReference type="NCBI Taxonomy" id="2875709"/>
    <lineage>
        <taxon>Bacteria</taxon>
        <taxon>Bacillati</taxon>
        <taxon>Bacillota</taxon>
        <taxon>Bacilli</taxon>
        <taxon>Bacillales</taxon>
        <taxon>Bacillaceae</taxon>
        <taxon>Metabacillus</taxon>
    </lineage>
</organism>
<dbReference type="Gene3D" id="3.40.50.720">
    <property type="entry name" value="NAD(P)-binding Rossmann-like Domain"/>
    <property type="match status" value="2"/>
</dbReference>